<evidence type="ECO:0000259" key="2">
    <source>
        <dbReference type="Pfam" id="PF23649"/>
    </source>
</evidence>
<feature type="compositionally biased region" description="Acidic residues" evidence="1">
    <location>
        <begin position="1031"/>
        <end position="1041"/>
    </location>
</feature>
<feature type="compositionally biased region" description="Polar residues" evidence="1">
    <location>
        <begin position="931"/>
        <end position="944"/>
    </location>
</feature>
<protein>
    <submittedName>
        <fullName evidence="3">Putative FK506-binding protein 15</fullName>
    </submittedName>
</protein>
<feature type="compositionally biased region" description="Low complexity" evidence="1">
    <location>
        <begin position="880"/>
        <end position="891"/>
    </location>
</feature>
<sequence length="1041" mass="115897">MPVDTDEVLSLVVAVCREEEMNVVIKETFLGTLWNLFFKAGPNNYARAGLVERAESDNKPKDKTKRVEVIIEQDLEPAQREELAESVTVAVKDMGFKEMSAHCIEEWSVKRRIIEVVGVCRALGRHKTVDKTQITQDVTVGEGPVLQEGDQAQISFSKWSFISGKRGNQAEETKSAHRVKLKEASSGLECGLLGLQKKSRRLIFLLEKKEKNSVFMYDVSVERIKQKGSDHSGRSTPQVDSHHGHREENDISSSTLDMLPEDSGTSPKEEAHTNTKASLVSRMARVGHPLLPTRPSNIHTPPTDSESEVEEISRRNAKYNSGSISGSIEELAATPAVRPRAPSARSDVSKPEPAPRPPNLVSPQPLVVYQSAAWQQPGMMHAAYPGAGLTTAPQAVPPAPTPAVPDPTLSLLFSESRSQNTDLRISLSKMSDQLDKISSKLEKVEQNVERGQFSNTMIPSSMMAMHPSQAFAPTASCDPQGLLKQITTIVSENDSMKSQLLEKNGKIGELNTSLTQLLQKNQKLLEEKAELLVAKSEQSQQASSSVSISEVITLKEEKASLAAQLALTQQQLSVLKEELNQVKIGKDSQQQEISNLMIQVRQEQNKFQELQDAVQNQRANDNEDLREQLKNAQKENESMKVLFHAAEADKQSLQKELAVMTSKHTSKEEEQVKVSEVEHGKLKNQLEAAELNLQKAEQQIRELEKEKSDWEKHISQLKEEKSGDSDTQQKEIESLHTENALLKKSVEQLQKSSSNPQELVTAVKKVMNTVFKTLKAQFAEEKSYLGSVVMEKLLNVIRDTTLQLLAEVEEKKNSTADAPPISQDSLGNDVGPSNKTSQITGEALENNQTEVNSSLKEEVDHETEKPEPQESKERENYPVSGEEGNPNSLSEEGNEEGSKKNPSDEECLDPGEGRQNEEAQCDSNHRIVNNELHSSISKSCNDSDCNNHKDTEDCSSLGSRRRNEESSIDMNEFEEEADKLPEDKNVRQRIPVIDMNNTEARTCTTEKSDSSRDSSLERVWRPQPPPPPLLSDEEEEDDWLS</sequence>
<accession>A0A423SQ19</accession>
<reference evidence="3 4" key="1">
    <citation type="submission" date="2018-04" db="EMBL/GenBank/DDBJ databases">
        <authorList>
            <person name="Zhang X."/>
            <person name="Yuan J."/>
            <person name="Li F."/>
            <person name="Xiang J."/>
        </authorList>
    </citation>
    <scope>NUCLEOTIDE SEQUENCE [LARGE SCALE GENOMIC DNA]</scope>
    <source>
        <tissue evidence="3">Muscle</tissue>
    </source>
</reference>
<name>A0A423SQ19_PENVA</name>
<comment type="caution">
    <text evidence="3">The sequence shown here is derived from an EMBL/GenBank/DDBJ whole genome shotgun (WGS) entry which is preliminary data.</text>
</comment>
<dbReference type="Proteomes" id="UP000283509">
    <property type="component" value="Unassembled WGS sequence"/>
</dbReference>
<dbReference type="STRING" id="6689.A0A423SQ19"/>
<proteinExistence type="predicted"/>
<feature type="region of interest" description="Disordered" evidence="1">
    <location>
        <begin position="288"/>
        <end position="363"/>
    </location>
</feature>
<evidence type="ECO:0000313" key="4">
    <source>
        <dbReference type="Proteomes" id="UP000283509"/>
    </source>
</evidence>
<organism evidence="3 4">
    <name type="scientific">Penaeus vannamei</name>
    <name type="common">Whiteleg shrimp</name>
    <name type="synonym">Litopenaeus vannamei</name>
    <dbReference type="NCBI Taxonomy" id="6689"/>
    <lineage>
        <taxon>Eukaryota</taxon>
        <taxon>Metazoa</taxon>
        <taxon>Ecdysozoa</taxon>
        <taxon>Arthropoda</taxon>
        <taxon>Crustacea</taxon>
        <taxon>Multicrustacea</taxon>
        <taxon>Malacostraca</taxon>
        <taxon>Eumalacostraca</taxon>
        <taxon>Eucarida</taxon>
        <taxon>Decapoda</taxon>
        <taxon>Dendrobranchiata</taxon>
        <taxon>Penaeoidea</taxon>
        <taxon>Penaeidae</taxon>
        <taxon>Penaeus</taxon>
    </lineage>
</organism>
<evidence type="ECO:0000256" key="1">
    <source>
        <dbReference type="SAM" id="MobiDB-lite"/>
    </source>
</evidence>
<feature type="region of interest" description="Disordered" evidence="1">
    <location>
        <begin position="704"/>
        <end position="731"/>
    </location>
</feature>
<feature type="region of interest" description="Disordered" evidence="1">
    <location>
        <begin position="225"/>
        <end position="275"/>
    </location>
</feature>
<feature type="domain" description="FK506-binding protein 15-like" evidence="2">
    <location>
        <begin position="481"/>
        <end position="640"/>
    </location>
</feature>
<dbReference type="OrthoDB" id="6370341at2759"/>
<feature type="compositionally biased region" description="Basic and acidic residues" evidence="1">
    <location>
        <begin position="1004"/>
        <end position="1020"/>
    </location>
</feature>
<dbReference type="EMBL" id="QCYY01002960">
    <property type="protein sequence ID" value="ROT66302.1"/>
    <property type="molecule type" value="Genomic_DNA"/>
</dbReference>
<dbReference type="InterPro" id="IPR056598">
    <property type="entry name" value="FKBP-15_dom"/>
</dbReference>
<keyword evidence="4" id="KW-1185">Reference proteome</keyword>
<dbReference type="Pfam" id="PF23649">
    <property type="entry name" value="FKBP15"/>
    <property type="match status" value="1"/>
</dbReference>
<dbReference type="PANTHER" id="PTHR44927">
    <property type="entry name" value="FK506-BINDING PROTEIN 15"/>
    <property type="match status" value="1"/>
</dbReference>
<feature type="compositionally biased region" description="Basic and acidic residues" evidence="1">
    <location>
        <begin position="240"/>
        <end position="249"/>
    </location>
</feature>
<feature type="compositionally biased region" description="Basic and acidic residues" evidence="1">
    <location>
        <begin position="855"/>
        <end position="876"/>
    </location>
</feature>
<dbReference type="AlphaFoldDB" id="A0A423SQ19"/>
<evidence type="ECO:0000313" key="3">
    <source>
        <dbReference type="EMBL" id="ROT66302.1"/>
    </source>
</evidence>
<dbReference type="PANTHER" id="PTHR44927:SF1">
    <property type="entry name" value="FK506-BINDING PROTEIN 15"/>
    <property type="match status" value="1"/>
</dbReference>
<reference evidence="3 4" key="2">
    <citation type="submission" date="2019-01" db="EMBL/GenBank/DDBJ databases">
        <title>The decoding of complex shrimp genome reveals the adaptation for benthos swimmer, frequently molting mechanism and breeding impact on genome.</title>
        <authorList>
            <person name="Sun Y."/>
            <person name="Gao Y."/>
            <person name="Yu Y."/>
        </authorList>
    </citation>
    <scope>NUCLEOTIDE SEQUENCE [LARGE SCALE GENOMIC DNA]</scope>
    <source>
        <tissue evidence="3">Muscle</tissue>
    </source>
</reference>
<feature type="compositionally biased region" description="Polar residues" evidence="1">
    <location>
        <begin position="822"/>
        <end position="854"/>
    </location>
</feature>
<feature type="compositionally biased region" description="Polar residues" evidence="1">
    <location>
        <begin position="294"/>
        <end position="304"/>
    </location>
</feature>
<gene>
    <name evidence="3" type="ORF">C7M84_015672</name>
</gene>
<feature type="region of interest" description="Disordered" evidence="1">
    <location>
        <begin position="811"/>
        <end position="1041"/>
    </location>
</feature>